<feature type="non-terminal residue" evidence="2">
    <location>
        <position position="1"/>
    </location>
</feature>
<proteinExistence type="predicted"/>
<feature type="compositionally biased region" description="Basic residues" evidence="1">
    <location>
        <begin position="154"/>
        <end position="172"/>
    </location>
</feature>
<sequence>VRLERLPLAGERQRPTPRGERAVVAVPIVAGGTDHGRIVAFSPDGVSEAPDVLTLERAATVAALVITKQLAVSAVESKYQTDFLHDLISGRTGGPERAITHSAWLGWDIARPLVVVVAELDPARGPARRPGGRAARPGAAGRRMDRRGPGARPQGRRGRLHPGGRRPGRRAA</sequence>
<dbReference type="AlphaFoldDB" id="A0A132NLK3"/>
<evidence type="ECO:0000256" key="1">
    <source>
        <dbReference type="SAM" id="MobiDB-lite"/>
    </source>
</evidence>
<evidence type="ECO:0008006" key="4">
    <source>
        <dbReference type="Google" id="ProtNLM"/>
    </source>
</evidence>
<dbReference type="Proteomes" id="UP000070598">
    <property type="component" value="Unassembled WGS sequence"/>
</dbReference>
<gene>
    <name evidence="2" type="ORF">TR74_00245</name>
</gene>
<name>A0A132NLK3_9ACTN</name>
<feature type="non-terminal residue" evidence="2">
    <location>
        <position position="172"/>
    </location>
</feature>
<reference evidence="3" key="1">
    <citation type="submission" date="2015-02" db="EMBL/GenBank/DDBJ databases">
        <title>Physiological reanalysis, assessment of diazotrophy, and genome sequences of multiple isolates of Streptomyces thermoautotrophicus.</title>
        <authorList>
            <person name="MacKellar D.C."/>
            <person name="Lieber L."/>
            <person name="Norman J."/>
            <person name="Bolger A."/>
            <person name="Tobin C."/>
            <person name="Murray J.W."/>
            <person name="Friesen M."/>
            <person name="Prell J."/>
        </authorList>
    </citation>
    <scope>NUCLEOTIDE SEQUENCE [LARGE SCALE GENOMIC DNA]</scope>
    <source>
        <strain evidence="3">UBT1</strain>
    </source>
</reference>
<evidence type="ECO:0000313" key="3">
    <source>
        <dbReference type="Proteomes" id="UP000070598"/>
    </source>
</evidence>
<protein>
    <recommendedName>
        <fullName evidence="4">GAF domain-containing protein</fullName>
    </recommendedName>
</protein>
<feature type="region of interest" description="Disordered" evidence="1">
    <location>
        <begin position="124"/>
        <end position="172"/>
    </location>
</feature>
<comment type="caution">
    <text evidence="2">The sequence shown here is derived from an EMBL/GenBank/DDBJ whole genome shotgun (WGS) entry which is preliminary data.</text>
</comment>
<feature type="compositionally biased region" description="Low complexity" evidence="1">
    <location>
        <begin position="132"/>
        <end position="141"/>
    </location>
</feature>
<organism evidence="2 3">
    <name type="scientific">Carbonactinospora thermoautotrophica</name>
    <dbReference type="NCBI Taxonomy" id="1469144"/>
    <lineage>
        <taxon>Bacteria</taxon>
        <taxon>Bacillati</taxon>
        <taxon>Actinomycetota</taxon>
        <taxon>Actinomycetes</taxon>
        <taxon>Kitasatosporales</taxon>
        <taxon>Carbonactinosporaceae</taxon>
        <taxon>Carbonactinospora</taxon>
    </lineage>
</organism>
<dbReference type="PATRIC" id="fig|1469144.9.peg.5678"/>
<evidence type="ECO:0000313" key="2">
    <source>
        <dbReference type="EMBL" id="KWX11011.1"/>
    </source>
</evidence>
<dbReference type="EMBL" id="JYIK01000063">
    <property type="protein sequence ID" value="KWX11011.1"/>
    <property type="molecule type" value="Genomic_DNA"/>
</dbReference>
<accession>A0A132NLK3</accession>